<evidence type="ECO:0000256" key="8">
    <source>
        <dbReference type="PIRNR" id="PIRNR028784"/>
    </source>
</evidence>
<reference evidence="10 11" key="1">
    <citation type="journal article" date="2017" name="ISME J.">
        <title>Energy and carbon metabolisms in a deep terrestrial subsurface fluid microbial community.</title>
        <authorList>
            <person name="Momper L."/>
            <person name="Jungbluth S.P."/>
            <person name="Lee M.D."/>
            <person name="Amend J.P."/>
        </authorList>
    </citation>
    <scope>NUCLEOTIDE SEQUENCE [LARGE SCALE GENOMIC DNA]</scope>
    <source>
        <strain evidence="10">SURF_5</strain>
    </source>
</reference>
<dbReference type="PANTHER" id="PTHR34702:SF1">
    <property type="entry name" value="NA(+)_H(+) ANTIPORTER SUBUNIT F"/>
    <property type="match status" value="1"/>
</dbReference>
<evidence type="ECO:0000256" key="5">
    <source>
        <dbReference type="ARBA" id="ARBA00022692"/>
    </source>
</evidence>
<comment type="caution">
    <text evidence="10">The sequence shown here is derived from an EMBL/GenBank/DDBJ whole genome shotgun (WGS) entry which is preliminary data.</text>
</comment>
<dbReference type="Proteomes" id="UP000265882">
    <property type="component" value="Unassembled WGS sequence"/>
</dbReference>
<comment type="similarity">
    <text evidence="2 8">Belongs to the CPA3 antiporters (TC 2.A.63) subunit F family.</text>
</comment>
<dbReference type="EMBL" id="QZKU01000039">
    <property type="protein sequence ID" value="RJP24193.1"/>
    <property type="molecule type" value="Genomic_DNA"/>
</dbReference>
<evidence type="ECO:0008006" key="12">
    <source>
        <dbReference type="Google" id="ProtNLM"/>
    </source>
</evidence>
<evidence type="ECO:0000256" key="7">
    <source>
        <dbReference type="ARBA" id="ARBA00023136"/>
    </source>
</evidence>
<feature type="transmembrane region" description="Helical" evidence="9">
    <location>
        <begin position="61"/>
        <end position="82"/>
    </location>
</feature>
<feature type="transmembrane region" description="Helical" evidence="9">
    <location>
        <begin position="6"/>
        <end position="24"/>
    </location>
</feature>
<dbReference type="InterPro" id="IPR007208">
    <property type="entry name" value="MrpF/PhaF-like"/>
</dbReference>
<dbReference type="AlphaFoldDB" id="A0A3A4NUR2"/>
<keyword evidence="8" id="KW-0406">Ion transport</keyword>
<organism evidence="10 11">
    <name type="scientific">Abyssobacteria bacterium (strain SURF_5)</name>
    <dbReference type="NCBI Taxonomy" id="2093360"/>
    <lineage>
        <taxon>Bacteria</taxon>
        <taxon>Pseudomonadati</taxon>
        <taxon>Candidatus Hydrogenedentota</taxon>
        <taxon>Candidatus Abyssobacteria</taxon>
    </lineage>
</organism>
<keyword evidence="3 8" id="KW-0813">Transport</keyword>
<dbReference type="PANTHER" id="PTHR34702">
    <property type="entry name" value="NA(+)/H(+) ANTIPORTER SUBUNIT F1"/>
    <property type="match status" value="1"/>
</dbReference>
<evidence type="ECO:0000256" key="6">
    <source>
        <dbReference type="ARBA" id="ARBA00022989"/>
    </source>
</evidence>
<keyword evidence="8" id="KW-0050">Antiport</keyword>
<dbReference type="PIRSF" id="PIRSF028784">
    <property type="entry name" value="MrpF"/>
    <property type="match status" value="1"/>
</dbReference>
<dbReference type="Pfam" id="PF04066">
    <property type="entry name" value="MrpF_PhaF"/>
    <property type="match status" value="1"/>
</dbReference>
<keyword evidence="5 9" id="KW-0812">Transmembrane</keyword>
<evidence type="ECO:0000256" key="2">
    <source>
        <dbReference type="ARBA" id="ARBA00009212"/>
    </source>
</evidence>
<evidence type="ECO:0000256" key="9">
    <source>
        <dbReference type="SAM" id="Phobius"/>
    </source>
</evidence>
<keyword evidence="7 8" id="KW-0472">Membrane</keyword>
<comment type="subcellular location">
    <subcellularLocation>
        <location evidence="1 8">Cell membrane</location>
        <topology evidence="1 8">Multi-pass membrane protein</topology>
    </subcellularLocation>
</comment>
<sequence length="88" mass="9573">MNVLQVVNLISLSLMALGLVFCFIRLLLGPTLPDRVVALDLMGVIAIGFIAAYSVAANNHVFVHVAVVMALIAFLTTVFFSYHIRRGI</sequence>
<feature type="transmembrane region" description="Helical" evidence="9">
    <location>
        <begin position="36"/>
        <end position="55"/>
    </location>
</feature>
<accession>A0A3A4NUR2</accession>
<keyword evidence="6 9" id="KW-1133">Transmembrane helix</keyword>
<evidence type="ECO:0000256" key="3">
    <source>
        <dbReference type="ARBA" id="ARBA00022448"/>
    </source>
</evidence>
<gene>
    <name evidence="10" type="ORF">C4520_04705</name>
</gene>
<dbReference type="GO" id="GO:0015385">
    <property type="term" value="F:sodium:proton antiporter activity"/>
    <property type="evidence" value="ECO:0007669"/>
    <property type="project" value="TreeGrafter"/>
</dbReference>
<evidence type="ECO:0000313" key="11">
    <source>
        <dbReference type="Proteomes" id="UP000265882"/>
    </source>
</evidence>
<name>A0A3A4NUR2_ABYX5</name>
<evidence type="ECO:0000313" key="10">
    <source>
        <dbReference type="EMBL" id="RJP24193.1"/>
    </source>
</evidence>
<keyword evidence="4 8" id="KW-1003">Cell membrane</keyword>
<evidence type="ECO:0000256" key="1">
    <source>
        <dbReference type="ARBA" id="ARBA00004651"/>
    </source>
</evidence>
<dbReference type="GO" id="GO:0005886">
    <property type="term" value="C:plasma membrane"/>
    <property type="evidence" value="ECO:0007669"/>
    <property type="project" value="UniProtKB-SubCell"/>
</dbReference>
<proteinExistence type="inferred from homology"/>
<protein>
    <recommendedName>
        <fullName evidence="12">Cation:proton antiporter</fullName>
    </recommendedName>
</protein>
<evidence type="ECO:0000256" key="4">
    <source>
        <dbReference type="ARBA" id="ARBA00022475"/>
    </source>
</evidence>